<dbReference type="GO" id="GO:0005768">
    <property type="term" value="C:endosome"/>
    <property type="evidence" value="ECO:0007669"/>
    <property type="project" value="TreeGrafter"/>
</dbReference>
<dbReference type="SMART" id="SM00312">
    <property type="entry name" value="PX"/>
    <property type="match status" value="1"/>
</dbReference>
<dbReference type="PANTHER" id="PTHR47554">
    <property type="entry name" value="SORTING NEXIN MVP1"/>
    <property type="match status" value="1"/>
</dbReference>
<feature type="domain" description="PX" evidence="10">
    <location>
        <begin position="249"/>
        <end position="356"/>
    </location>
</feature>
<dbReference type="STRING" id="105984.A0A427XNZ9"/>
<dbReference type="EMBL" id="RSCE01000008">
    <property type="protein sequence ID" value="RSH80508.1"/>
    <property type="molecule type" value="Genomic_DNA"/>
</dbReference>
<feature type="compositionally biased region" description="Low complexity" evidence="9">
    <location>
        <begin position="181"/>
        <end position="191"/>
    </location>
</feature>
<dbReference type="OrthoDB" id="10064318at2759"/>
<evidence type="ECO:0000256" key="6">
    <source>
        <dbReference type="ARBA" id="ARBA00022490"/>
    </source>
</evidence>
<name>A0A427XNZ9_9TREE</name>
<evidence type="ECO:0000256" key="9">
    <source>
        <dbReference type="SAM" id="MobiDB-lite"/>
    </source>
</evidence>
<dbReference type="InterPro" id="IPR045734">
    <property type="entry name" value="Snx8_BAR_dom"/>
</dbReference>
<dbReference type="SUPFAM" id="SSF64268">
    <property type="entry name" value="PX domain"/>
    <property type="match status" value="1"/>
</dbReference>
<dbReference type="InterPro" id="IPR028662">
    <property type="entry name" value="SNX8/Mvp1"/>
</dbReference>
<comment type="caution">
    <text evidence="11">The sequence shown here is derived from an EMBL/GenBank/DDBJ whole genome shotgun (WGS) entry which is preliminary data.</text>
</comment>
<dbReference type="GO" id="GO:0042147">
    <property type="term" value="P:retrograde transport, endosome to Golgi"/>
    <property type="evidence" value="ECO:0007669"/>
    <property type="project" value="InterPro"/>
</dbReference>
<dbReference type="GO" id="GO:0006623">
    <property type="term" value="P:protein targeting to vacuole"/>
    <property type="evidence" value="ECO:0007669"/>
    <property type="project" value="TreeGrafter"/>
</dbReference>
<evidence type="ECO:0000256" key="2">
    <source>
        <dbReference type="ARBA" id="ARBA00004496"/>
    </source>
</evidence>
<gene>
    <name evidence="11" type="primary">MVP1</name>
    <name evidence="11" type="ORF">EHS24_009088</name>
</gene>
<feature type="compositionally biased region" description="Polar residues" evidence="9">
    <location>
        <begin position="219"/>
        <end position="238"/>
    </location>
</feature>
<comment type="subcellular location">
    <subcellularLocation>
        <location evidence="2">Cytoplasm</location>
    </subcellularLocation>
    <subcellularLocation>
        <location evidence="1">Membrane</location>
        <topology evidence="1">Peripheral membrane protein</topology>
        <orientation evidence="1">Cytoplasmic side</orientation>
    </subcellularLocation>
</comment>
<dbReference type="PANTHER" id="PTHR47554:SF1">
    <property type="entry name" value="SORTING NEXIN MVP1"/>
    <property type="match status" value="1"/>
</dbReference>
<dbReference type="InterPro" id="IPR001683">
    <property type="entry name" value="PX_dom"/>
</dbReference>
<accession>A0A427XNZ9</accession>
<keyword evidence="7" id="KW-0653">Protein transport</keyword>
<dbReference type="GO" id="GO:0016020">
    <property type="term" value="C:membrane"/>
    <property type="evidence" value="ECO:0007669"/>
    <property type="project" value="UniProtKB-SubCell"/>
</dbReference>
<evidence type="ECO:0000313" key="11">
    <source>
        <dbReference type="EMBL" id="RSH80508.1"/>
    </source>
</evidence>
<reference evidence="11 12" key="1">
    <citation type="submission" date="2018-11" db="EMBL/GenBank/DDBJ databases">
        <title>Genome sequence of Apiotrichum porosum DSM 27194.</title>
        <authorList>
            <person name="Aliyu H."/>
            <person name="Gorte O."/>
            <person name="Ochsenreither K."/>
        </authorList>
    </citation>
    <scope>NUCLEOTIDE SEQUENCE [LARGE SCALE GENOMIC DNA]</scope>
    <source>
        <strain evidence="11 12">DSM 27194</strain>
    </source>
</reference>
<keyword evidence="12" id="KW-1185">Reference proteome</keyword>
<dbReference type="Pfam" id="PF00787">
    <property type="entry name" value="PX"/>
    <property type="match status" value="1"/>
</dbReference>
<evidence type="ECO:0000256" key="5">
    <source>
        <dbReference type="ARBA" id="ARBA00022448"/>
    </source>
</evidence>
<evidence type="ECO:0000313" key="12">
    <source>
        <dbReference type="Proteomes" id="UP000279236"/>
    </source>
</evidence>
<keyword evidence="6" id="KW-0963">Cytoplasm</keyword>
<evidence type="ECO:0000256" key="8">
    <source>
        <dbReference type="ARBA" id="ARBA00023136"/>
    </source>
</evidence>
<dbReference type="Pfam" id="PF19566">
    <property type="entry name" value="Snx8_BAR_dom"/>
    <property type="match status" value="1"/>
</dbReference>
<dbReference type="PROSITE" id="PS50195">
    <property type="entry name" value="PX"/>
    <property type="match status" value="1"/>
</dbReference>
<evidence type="ECO:0000256" key="3">
    <source>
        <dbReference type="ARBA" id="ARBA00010883"/>
    </source>
</evidence>
<keyword evidence="5" id="KW-0813">Transport</keyword>
<evidence type="ECO:0000256" key="4">
    <source>
        <dbReference type="ARBA" id="ARBA00014268"/>
    </source>
</evidence>
<dbReference type="Gene3D" id="3.30.1520.10">
    <property type="entry name" value="Phox-like domain"/>
    <property type="match status" value="1"/>
</dbReference>
<dbReference type="GO" id="GO:0005829">
    <property type="term" value="C:cytosol"/>
    <property type="evidence" value="ECO:0007669"/>
    <property type="project" value="GOC"/>
</dbReference>
<dbReference type="Proteomes" id="UP000279236">
    <property type="component" value="Unassembled WGS sequence"/>
</dbReference>
<dbReference type="GeneID" id="39593631"/>
<evidence type="ECO:0000259" key="10">
    <source>
        <dbReference type="PROSITE" id="PS50195"/>
    </source>
</evidence>
<organism evidence="11 12">
    <name type="scientific">Apiotrichum porosum</name>
    <dbReference type="NCBI Taxonomy" id="105984"/>
    <lineage>
        <taxon>Eukaryota</taxon>
        <taxon>Fungi</taxon>
        <taxon>Dikarya</taxon>
        <taxon>Basidiomycota</taxon>
        <taxon>Agaricomycotina</taxon>
        <taxon>Tremellomycetes</taxon>
        <taxon>Trichosporonales</taxon>
        <taxon>Trichosporonaceae</taxon>
        <taxon>Apiotrichum</taxon>
    </lineage>
</organism>
<evidence type="ECO:0000256" key="7">
    <source>
        <dbReference type="ARBA" id="ARBA00022927"/>
    </source>
</evidence>
<keyword evidence="8" id="KW-0472">Membrane</keyword>
<dbReference type="AlphaFoldDB" id="A0A427XNZ9"/>
<dbReference type="RefSeq" id="XP_028475455.1">
    <property type="nucleotide sequence ID" value="XM_028624383.1"/>
</dbReference>
<evidence type="ECO:0000256" key="1">
    <source>
        <dbReference type="ARBA" id="ARBA00004287"/>
    </source>
</evidence>
<comment type="similarity">
    <text evidence="3">Belongs to the sorting nexin family.</text>
</comment>
<protein>
    <recommendedName>
        <fullName evidence="4">Sorting nexin MVP1</fullName>
    </recommendedName>
</protein>
<feature type="region of interest" description="Disordered" evidence="9">
    <location>
        <begin position="172"/>
        <end position="242"/>
    </location>
</feature>
<dbReference type="InterPro" id="IPR036871">
    <property type="entry name" value="PX_dom_sf"/>
</dbReference>
<dbReference type="GO" id="GO:0032266">
    <property type="term" value="F:phosphatidylinositol-3-phosphate binding"/>
    <property type="evidence" value="ECO:0007669"/>
    <property type="project" value="TreeGrafter"/>
</dbReference>
<sequence length="625" mass="68753">MFNTSRASSSLMASSFVNSTDGGFADPLARPGGFSEVDPWSESATPTRIASPGSAIAVAPAVPDVGKAATTNGFSALDAFIEDPPMMYISVMEQLDPSHSGEVSLPAIQRMLATAGLPASTVEKIVHITGKDKSLLKRKDVFTTLAFIALAQSNADADLTLVALDAAVGSLPRPRVEVQQPPSSAEPAASPVRPPPPAHVSSTFSPWDTAPRYAAPGTDTYNTETNGHGYSSNPTNGANPDAEAERGYWRRLETVEVGLVSEKEGWFLQKYRVVSDKRPDALSRRYSDFVWLHHTLLQRYPFRLLPVLPPKRLNPDVVFLEQRRKGLQRFLNAVVNHPVIRDDGALNVFMTELNFEAWRKRVKVSTEEESASKRLTPAQEMSIPGDLDAKLQVLHDRIPGLISSYQKMVTLAERELQRLHMSAAEATRFAVSLQAVAEDMPGACHRCVPGGKCCDLCQGTGRGLGAVGDGWSRLAEQRERETEMVANAIEALKSQRDLYIAFRDLFVRHERLSRDNVDALRKNVEWRQGKIEGLRSAQKPGWEEEVHKHVSAIEQDNSTISNLLARRVFIRACMWHELAVVLHSRQAAQATLGWRAWVAGEAAAASAEATAWERLGQELESMPLE</sequence>
<proteinExistence type="inferred from homology"/>